<dbReference type="InterPro" id="IPR029058">
    <property type="entry name" value="AB_hydrolase_fold"/>
</dbReference>
<dbReference type="GO" id="GO:0052689">
    <property type="term" value="F:carboxylic ester hydrolase activity"/>
    <property type="evidence" value="ECO:0007669"/>
    <property type="project" value="TreeGrafter"/>
</dbReference>
<keyword evidence="2" id="KW-0732">Signal</keyword>
<dbReference type="AlphaFoldDB" id="A0A1I2IGH5"/>
<dbReference type="InterPro" id="IPR002471">
    <property type="entry name" value="Pept_S9_AS"/>
</dbReference>
<feature type="domain" description="Copper amine oxidase-like N-terminal" evidence="4">
    <location>
        <begin position="33"/>
        <end position="140"/>
    </location>
</feature>
<evidence type="ECO:0000256" key="2">
    <source>
        <dbReference type="SAM" id="SignalP"/>
    </source>
</evidence>
<feature type="domain" description="DUF3887" evidence="5">
    <location>
        <begin position="154"/>
        <end position="239"/>
    </location>
</feature>
<reference evidence="7" key="1">
    <citation type="submission" date="2016-10" db="EMBL/GenBank/DDBJ databases">
        <authorList>
            <person name="Varghese N."/>
            <person name="Submissions S."/>
        </authorList>
    </citation>
    <scope>NUCLEOTIDE SEQUENCE [LARGE SCALE GENOMIC DNA]</scope>
    <source>
        <strain evidence="7">CGMCC 1.10223</strain>
    </source>
</reference>
<dbReference type="PROSITE" id="PS00708">
    <property type="entry name" value="PRO_ENDOPEP_SER"/>
    <property type="match status" value="1"/>
</dbReference>
<feature type="signal peptide" evidence="2">
    <location>
        <begin position="1"/>
        <end position="23"/>
    </location>
</feature>
<evidence type="ECO:0000259" key="5">
    <source>
        <dbReference type="Pfam" id="PF13026"/>
    </source>
</evidence>
<evidence type="ECO:0000313" key="7">
    <source>
        <dbReference type="Proteomes" id="UP000183410"/>
    </source>
</evidence>
<sequence length="567" mass="61729">MKKHLASTIVFSLLLMAAFPAMTAAAESMKLFINGSAVSASDAQPYKNQNTVMIPLRSTAEQLGLKVTYQKAGSEIVLKGQDLAVTFHTGSNTAVVNGEKRSFDAASVQKQGRTYVPLAFFDKALGHQASYDSSTQQISITTAQFEAESWIKRVTELLSKADYQKLSDDYFSSDLKAQVSVDALGQGWESTTAQAGSFVRSEDIAISGVSGEMTIITATAVFEKTSFNLTIYVNTQSKLLEGMLITPKPVEKEAPATIVEEEVTVGEGTPYALGGTLTLPKNATGPLTAVVLVQGSGASDRDETVSGYTPFRDIAWGLAEQGIAVLRYDKRTFAYGNSMTKEAFMKMTVKEETIDDAIVAAKLLKADKRIDASKVYVVGHSLGGMLAPRIDAEGGDFAGLVLLAGSPRSLWEIVYDQNQAFIAAMDDKDPAKQTNAQFIEAEYKRAQALDTLTDAQAQATTIFSLPAYYFKEMDNHPTSEYAAKLTKPVLVLQGKDDFQVYADKDYVLWEELFKGKTNASFKLYPDLNHFFVDYSGEGEGTIAEYNQPGSFAEEVIGDIAKWLKQQP</sequence>
<dbReference type="Pfam" id="PF13026">
    <property type="entry name" value="DUF3887"/>
    <property type="match status" value="1"/>
</dbReference>
<dbReference type="InterPro" id="IPR001375">
    <property type="entry name" value="Peptidase_S9_cat"/>
</dbReference>
<accession>A0A1I2IGH5</accession>
<organism evidence="6 7">
    <name type="scientific">Paenibacillus algorifonticola</name>
    <dbReference type="NCBI Taxonomy" id="684063"/>
    <lineage>
        <taxon>Bacteria</taxon>
        <taxon>Bacillati</taxon>
        <taxon>Bacillota</taxon>
        <taxon>Bacilli</taxon>
        <taxon>Bacillales</taxon>
        <taxon>Paenibacillaceae</taxon>
        <taxon>Paenibacillus</taxon>
    </lineage>
</organism>
<keyword evidence="7" id="KW-1185">Reference proteome</keyword>
<feature type="domain" description="Peptidase S9 prolyl oligopeptidase catalytic" evidence="3">
    <location>
        <begin position="319"/>
        <end position="547"/>
    </location>
</feature>
<proteinExistence type="predicted"/>
<dbReference type="SUPFAM" id="SSF53474">
    <property type="entry name" value="alpha/beta-Hydrolases"/>
    <property type="match status" value="1"/>
</dbReference>
<dbReference type="Pfam" id="PF00326">
    <property type="entry name" value="Peptidase_S9"/>
    <property type="match status" value="1"/>
</dbReference>
<name>A0A1I2IGH5_9BACL</name>
<dbReference type="EMBL" id="FONN01000036">
    <property type="protein sequence ID" value="SFF41492.1"/>
    <property type="molecule type" value="Genomic_DNA"/>
</dbReference>
<evidence type="ECO:0000259" key="3">
    <source>
        <dbReference type="Pfam" id="PF00326"/>
    </source>
</evidence>
<dbReference type="Gene3D" id="3.30.457.10">
    <property type="entry name" value="Copper amine oxidase-like, N-terminal domain"/>
    <property type="match status" value="1"/>
</dbReference>
<gene>
    <name evidence="6" type="ORF">SAMN04487969_13614</name>
</gene>
<evidence type="ECO:0000256" key="1">
    <source>
        <dbReference type="ARBA" id="ARBA00022801"/>
    </source>
</evidence>
<feature type="chain" id="PRO_5039345282" description="Serine aminopeptidase S33 domain-containing protein" evidence="2">
    <location>
        <begin position="24"/>
        <end position="567"/>
    </location>
</feature>
<dbReference type="RefSeq" id="WP_052736974.1">
    <property type="nucleotide sequence ID" value="NZ_FONN01000036.1"/>
</dbReference>
<dbReference type="InterPro" id="IPR036582">
    <property type="entry name" value="Mao_N_sf"/>
</dbReference>
<dbReference type="InterPro" id="IPR012854">
    <property type="entry name" value="Cu_amine_oxidase-like_N"/>
</dbReference>
<dbReference type="SUPFAM" id="SSF55383">
    <property type="entry name" value="Copper amine oxidase, domain N"/>
    <property type="match status" value="1"/>
</dbReference>
<dbReference type="PANTHER" id="PTHR43265">
    <property type="entry name" value="ESTERASE ESTD"/>
    <property type="match status" value="1"/>
</dbReference>
<evidence type="ECO:0008006" key="8">
    <source>
        <dbReference type="Google" id="ProtNLM"/>
    </source>
</evidence>
<dbReference type="GO" id="GO:0006508">
    <property type="term" value="P:proteolysis"/>
    <property type="evidence" value="ECO:0007669"/>
    <property type="project" value="InterPro"/>
</dbReference>
<dbReference type="Gene3D" id="3.40.50.1820">
    <property type="entry name" value="alpha/beta hydrolase"/>
    <property type="match status" value="1"/>
</dbReference>
<evidence type="ECO:0000313" key="6">
    <source>
        <dbReference type="EMBL" id="SFF41492.1"/>
    </source>
</evidence>
<dbReference type="Gene3D" id="3.10.450.590">
    <property type="match status" value="1"/>
</dbReference>
<dbReference type="Pfam" id="PF07833">
    <property type="entry name" value="Cu_amine_oxidN1"/>
    <property type="match status" value="1"/>
</dbReference>
<dbReference type="Proteomes" id="UP000183410">
    <property type="component" value="Unassembled WGS sequence"/>
</dbReference>
<keyword evidence="1" id="KW-0378">Hydrolase</keyword>
<dbReference type="InterPro" id="IPR053145">
    <property type="entry name" value="AB_hydrolase_Est10"/>
</dbReference>
<dbReference type="GO" id="GO:0004252">
    <property type="term" value="F:serine-type endopeptidase activity"/>
    <property type="evidence" value="ECO:0007669"/>
    <property type="project" value="InterPro"/>
</dbReference>
<dbReference type="InterPro" id="IPR024981">
    <property type="entry name" value="DUF3887"/>
</dbReference>
<dbReference type="PANTHER" id="PTHR43265:SF1">
    <property type="entry name" value="ESTERASE ESTD"/>
    <property type="match status" value="1"/>
</dbReference>
<protein>
    <recommendedName>
        <fullName evidence="8">Serine aminopeptidase S33 domain-containing protein</fullName>
    </recommendedName>
</protein>
<evidence type="ECO:0000259" key="4">
    <source>
        <dbReference type="Pfam" id="PF07833"/>
    </source>
</evidence>
<dbReference type="OrthoDB" id="9809549at2"/>